<evidence type="ECO:0000256" key="2">
    <source>
        <dbReference type="ARBA" id="ARBA00022679"/>
    </source>
</evidence>
<keyword evidence="7" id="KW-1185">Reference proteome</keyword>
<evidence type="ECO:0000259" key="4">
    <source>
        <dbReference type="Pfam" id="PF00195"/>
    </source>
</evidence>
<reference evidence="6 7" key="1">
    <citation type="submission" date="2012-02" db="EMBL/GenBank/DDBJ databases">
        <title>Complete genome sequence of Phycisphaera mikurensis NBRC 102666.</title>
        <authorList>
            <person name="Ankai A."/>
            <person name="Hosoyama A."/>
            <person name="Terui Y."/>
            <person name="Sekine M."/>
            <person name="Fukai R."/>
            <person name="Kato Y."/>
            <person name="Nakamura S."/>
            <person name="Yamada-Narita S."/>
            <person name="Kawakoshi A."/>
            <person name="Fukunaga Y."/>
            <person name="Yamazaki S."/>
            <person name="Fujita N."/>
        </authorList>
    </citation>
    <scope>NUCLEOTIDE SEQUENCE [LARGE SCALE GENOMIC DNA]</scope>
    <source>
        <strain evidence="7">NBRC 102666 / KCTC 22515 / FYK2301M01</strain>
    </source>
</reference>
<dbReference type="PANTHER" id="PTHR11877">
    <property type="entry name" value="HYDROXYMETHYLGLUTARYL-COA SYNTHASE"/>
    <property type="match status" value="1"/>
</dbReference>
<dbReference type="HOGENOM" id="CLU_034992_0_2_0"/>
<dbReference type="AlphaFoldDB" id="I0IGY0"/>
<evidence type="ECO:0000256" key="3">
    <source>
        <dbReference type="PIRSR" id="PIRSR000451-1"/>
    </source>
</evidence>
<keyword evidence="2" id="KW-0808">Transferase</keyword>
<accession>I0IGY0</accession>
<dbReference type="Pfam" id="PF02797">
    <property type="entry name" value="Chal_sti_synt_C"/>
    <property type="match status" value="1"/>
</dbReference>
<dbReference type="SUPFAM" id="SSF53901">
    <property type="entry name" value="Thiolase-like"/>
    <property type="match status" value="2"/>
</dbReference>
<dbReference type="RefSeq" id="WP_014437731.1">
    <property type="nucleotide sequence ID" value="NC_017080.1"/>
</dbReference>
<feature type="domain" description="Chalcone/stilbene synthase N-terminal" evidence="4">
    <location>
        <begin position="91"/>
        <end position="225"/>
    </location>
</feature>
<feature type="active site" description="Acyl-thioester intermediate" evidence="3">
    <location>
        <position position="166"/>
    </location>
</feature>
<organism evidence="6 7">
    <name type="scientific">Phycisphaera mikurensis (strain NBRC 102666 / KCTC 22515 / FYK2301M01)</name>
    <dbReference type="NCBI Taxonomy" id="1142394"/>
    <lineage>
        <taxon>Bacteria</taxon>
        <taxon>Pseudomonadati</taxon>
        <taxon>Planctomycetota</taxon>
        <taxon>Phycisphaerae</taxon>
        <taxon>Phycisphaerales</taxon>
        <taxon>Phycisphaeraceae</taxon>
        <taxon>Phycisphaera</taxon>
    </lineage>
</organism>
<dbReference type="eggNOG" id="COG3424">
    <property type="taxonomic scope" value="Bacteria"/>
</dbReference>
<name>I0IGY0_PHYMF</name>
<evidence type="ECO:0000313" key="7">
    <source>
        <dbReference type="Proteomes" id="UP000007881"/>
    </source>
</evidence>
<dbReference type="InterPro" id="IPR011141">
    <property type="entry name" value="Polyketide_synthase_type-III"/>
</dbReference>
<proteinExistence type="inferred from homology"/>
<dbReference type="GO" id="GO:0030639">
    <property type="term" value="P:polyketide biosynthetic process"/>
    <property type="evidence" value="ECO:0007669"/>
    <property type="project" value="TreeGrafter"/>
</dbReference>
<dbReference type="PIRSF" id="PIRSF000451">
    <property type="entry name" value="PKS_III"/>
    <property type="match status" value="1"/>
</dbReference>
<dbReference type="EMBL" id="AP012338">
    <property type="protein sequence ID" value="BAM04518.1"/>
    <property type="molecule type" value="Genomic_DNA"/>
</dbReference>
<protein>
    <submittedName>
        <fullName evidence="6">Putative type III polyketide synthase</fullName>
    </submittedName>
</protein>
<dbReference type="PANTHER" id="PTHR11877:SF46">
    <property type="entry name" value="TYPE III POLYKETIDE SYNTHASE A"/>
    <property type="match status" value="1"/>
</dbReference>
<dbReference type="Pfam" id="PF00195">
    <property type="entry name" value="Chal_sti_synt_N"/>
    <property type="match status" value="1"/>
</dbReference>
<evidence type="ECO:0000256" key="1">
    <source>
        <dbReference type="ARBA" id="ARBA00005531"/>
    </source>
</evidence>
<dbReference type="STRING" id="1142394.PSMK_23590"/>
<dbReference type="Gene3D" id="3.40.47.10">
    <property type="match status" value="2"/>
</dbReference>
<evidence type="ECO:0000259" key="5">
    <source>
        <dbReference type="Pfam" id="PF02797"/>
    </source>
</evidence>
<dbReference type="InterPro" id="IPR012328">
    <property type="entry name" value="Chalcone/stilbene_synt_C"/>
</dbReference>
<feature type="domain" description="Chalcone/stilbene synthase C-terminal" evidence="5">
    <location>
        <begin position="238"/>
        <end position="365"/>
    </location>
</feature>
<dbReference type="KEGG" id="phm:PSMK_23590"/>
<dbReference type="Proteomes" id="UP000007881">
    <property type="component" value="Chromosome"/>
</dbReference>
<dbReference type="InterPro" id="IPR016039">
    <property type="entry name" value="Thiolase-like"/>
</dbReference>
<dbReference type="InterPro" id="IPR001099">
    <property type="entry name" value="Chalcone/stilbene_synt_N"/>
</dbReference>
<comment type="similarity">
    <text evidence="1">Belongs to the thiolase-like superfamily. Chalcone/stilbene synthases family.</text>
</comment>
<evidence type="ECO:0000313" key="6">
    <source>
        <dbReference type="EMBL" id="BAM04518.1"/>
    </source>
</evidence>
<gene>
    <name evidence="6" type="ordered locus">PSMK_23590</name>
</gene>
<sequence length="366" mass="36725">MSGRPRIAGLGTALPGNSVPQAALAEAAASCCSPRVARLLPRLYARSGVERRGCAVFPAPGVPADRDAPEAYVAAIRGVFAAPSPRRPLGPGVAERMRMYRDAALPLAAEAARDALADAGAEPAAIDHLVTVSCTGFAAPGVDLALLGTLGLPPATSRTHVGFMGCHGAMNGLRVAGALAAAEPGCRVLLVCVEVCTAHFRYGDAGLTANALFADGAAAAVVTADAGRGRSLTGRASLVLPGSADAMTWAIGAHGFEMSLSPAVPALIAERLPGVIGPWLARHGLTPAGVAGWAIHPGGPRVIDAVGEALGLGPAALAPSHALLREHGNMSSPTVLFLVDRLRRSPGPLVALAFGPGLTAEAALLG</sequence>
<dbReference type="GO" id="GO:0016747">
    <property type="term" value="F:acyltransferase activity, transferring groups other than amino-acyl groups"/>
    <property type="evidence" value="ECO:0007669"/>
    <property type="project" value="InterPro"/>
</dbReference>